<feature type="transmembrane region" description="Helical" evidence="8">
    <location>
        <begin position="165"/>
        <end position="185"/>
    </location>
</feature>
<dbReference type="EMBL" id="JAAAID010001741">
    <property type="protein sequence ID" value="KAG0008929.1"/>
    <property type="molecule type" value="Genomic_DNA"/>
</dbReference>
<dbReference type="AlphaFoldDB" id="A0A9P6MPV5"/>
<keyword evidence="2" id="KW-0349">Heme</keyword>
<dbReference type="InterPro" id="IPR034804">
    <property type="entry name" value="SQR/QFR_C/D"/>
</dbReference>
<protein>
    <submittedName>
        <fullName evidence="9">Cytochrome b subunit of succinate dehydrogenase, Sdh3p</fullName>
    </submittedName>
</protein>
<dbReference type="GO" id="GO:0009055">
    <property type="term" value="F:electron transfer activity"/>
    <property type="evidence" value="ECO:0007669"/>
    <property type="project" value="InterPro"/>
</dbReference>
<dbReference type="InterPro" id="IPR014314">
    <property type="entry name" value="Succ_DH_cytb556"/>
</dbReference>
<evidence type="ECO:0000256" key="5">
    <source>
        <dbReference type="ARBA" id="ARBA00022989"/>
    </source>
</evidence>
<dbReference type="GO" id="GO:0005739">
    <property type="term" value="C:mitochondrion"/>
    <property type="evidence" value="ECO:0007669"/>
    <property type="project" value="GOC"/>
</dbReference>
<proteinExistence type="predicted"/>
<sequence>MLAHRVARTPLSAAGTSMQFLAKSKTAVYKAHVMAPVGTRILSTSQSDPKKVVVAPIIQQRKDRPLVPTFSIYEPELTWCLSGLHRVTGAAVAVGFYGGAIAYTLGPLFGLGFDSADVTSMIATIPDAAKIAGKFVIAFPFTFHSLNGIRHLIWDTASALTLKGVYTTGYTVMGLSIASAAILAFM</sequence>
<dbReference type="CDD" id="cd03499">
    <property type="entry name" value="SQR_TypeC_SdhC"/>
    <property type="match status" value="1"/>
</dbReference>
<dbReference type="PANTHER" id="PTHR10978">
    <property type="entry name" value="SUCCINATE DEHYDROGENASE CYTOCHROME B560 SUBUNIT"/>
    <property type="match status" value="1"/>
</dbReference>
<dbReference type="GO" id="GO:0016020">
    <property type="term" value="C:membrane"/>
    <property type="evidence" value="ECO:0007669"/>
    <property type="project" value="UniProtKB-SubCell"/>
</dbReference>
<evidence type="ECO:0000256" key="1">
    <source>
        <dbReference type="ARBA" id="ARBA00004141"/>
    </source>
</evidence>
<dbReference type="Proteomes" id="UP000703661">
    <property type="component" value="Unassembled WGS sequence"/>
</dbReference>
<evidence type="ECO:0000313" key="9">
    <source>
        <dbReference type="EMBL" id="KAG0008929.1"/>
    </source>
</evidence>
<keyword evidence="5 8" id="KW-1133">Transmembrane helix</keyword>
<dbReference type="InterPro" id="IPR018495">
    <property type="entry name" value="Succ_DH_cyt_bsu_CS"/>
</dbReference>
<dbReference type="Gene3D" id="1.20.1300.10">
    <property type="entry name" value="Fumarate reductase/succinate dehydrogenase, transmembrane subunit"/>
    <property type="match status" value="1"/>
</dbReference>
<keyword evidence="7 8" id="KW-0472">Membrane</keyword>
<evidence type="ECO:0000256" key="7">
    <source>
        <dbReference type="ARBA" id="ARBA00023136"/>
    </source>
</evidence>
<dbReference type="Pfam" id="PF01127">
    <property type="entry name" value="Sdh_cyt"/>
    <property type="match status" value="1"/>
</dbReference>
<reference evidence="9" key="1">
    <citation type="journal article" date="2020" name="Fungal Divers.">
        <title>Resolving the Mortierellaceae phylogeny through synthesis of multi-gene phylogenetics and phylogenomics.</title>
        <authorList>
            <person name="Vandepol N."/>
            <person name="Liber J."/>
            <person name="Desiro A."/>
            <person name="Na H."/>
            <person name="Kennedy M."/>
            <person name="Barry K."/>
            <person name="Grigoriev I.V."/>
            <person name="Miller A.N."/>
            <person name="O'Donnell K."/>
            <person name="Stajich J.E."/>
            <person name="Bonito G."/>
        </authorList>
    </citation>
    <scope>NUCLEOTIDE SEQUENCE</scope>
    <source>
        <strain evidence="9">NRRL 2769</strain>
    </source>
</reference>
<evidence type="ECO:0000256" key="6">
    <source>
        <dbReference type="ARBA" id="ARBA00023004"/>
    </source>
</evidence>
<evidence type="ECO:0000256" key="2">
    <source>
        <dbReference type="ARBA" id="ARBA00022617"/>
    </source>
</evidence>
<organism evidence="9 10">
    <name type="scientific">Entomortierella chlamydospora</name>
    <dbReference type="NCBI Taxonomy" id="101097"/>
    <lineage>
        <taxon>Eukaryota</taxon>
        <taxon>Fungi</taxon>
        <taxon>Fungi incertae sedis</taxon>
        <taxon>Mucoromycota</taxon>
        <taxon>Mortierellomycotina</taxon>
        <taxon>Mortierellomycetes</taxon>
        <taxon>Mortierellales</taxon>
        <taxon>Mortierellaceae</taxon>
        <taxon>Entomortierella</taxon>
    </lineage>
</organism>
<evidence type="ECO:0000256" key="3">
    <source>
        <dbReference type="ARBA" id="ARBA00022692"/>
    </source>
</evidence>
<keyword evidence="10" id="KW-1185">Reference proteome</keyword>
<dbReference type="GO" id="GO:0006099">
    <property type="term" value="P:tricarboxylic acid cycle"/>
    <property type="evidence" value="ECO:0007669"/>
    <property type="project" value="InterPro"/>
</dbReference>
<dbReference type="NCBIfam" id="TIGR02970">
    <property type="entry name" value="succ_dehyd_cytB"/>
    <property type="match status" value="1"/>
</dbReference>
<evidence type="ECO:0000313" key="10">
    <source>
        <dbReference type="Proteomes" id="UP000703661"/>
    </source>
</evidence>
<gene>
    <name evidence="9" type="primary">SDH3_2</name>
    <name evidence="9" type="ORF">BGZ80_002905</name>
</gene>
<comment type="caution">
    <text evidence="9">The sequence shown here is derived from an EMBL/GenBank/DDBJ whole genome shotgun (WGS) entry which is preliminary data.</text>
</comment>
<keyword evidence="6" id="KW-0408">Iron</keyword>
<keyword evidence="4" id="KW-0479">Metal-binding</keyword>
<dbReference type="GO" id="GO:0006121">
    <property type="term" value="P:mitochondrial electron transport, succinate to ubiquinone"/>
    <property type="evidence" value="ECO:0007669"/>
    <property type="project" value="TreeGrafter"/>
</dbReference>
<name>A0A9P6MPV5_9FUNG</name>
<comment type="subcellular location">
    <subcellularLocation>
        <location evidence="1">Membrane</location>
        <topology evidence="1">Multi-pass membrane protein</topology>
    </subcellularLocation>
</comment>
<evidence type="ECO:0000256" key="4">
    <source>
        <dbReference type="ARBA" id="ARBA00022723"/>
    </source>
</evidence>
<accession>A0A9P6MPV5</accession>
<dbReference type="PROSITE" id="PS01001">
    <property type="entry name" value="SDH_CYT_2"/>
    <property type="match status" value="1"/>
</dbReference>
<dbReference type="InterPro" id="IPR000701">
    <property type="entry name" value="SuccDH_FuR_B_TM-su"/>
</dbReference>
<dbReference type="PANTHER" id="PTHR10978:SF5">
    <property type="entry name" value="SUCCINATE DEHYDROGENASE CYTOCHROME B560 SUBUNIT, MITOCHONDRIAL"/>
    <property type="match status" value="1"/>
</dbReference>
<evidence type="ECO:0000256" key="8">
    <source>
        <dbReference type="SAM" id="Phobius"/>
    </source>
</evidence>
<keyword evidence="3 8" id="KW-0812">Transmembrane</keyword>
<dbReference type="SUPFAM" id="SSF81343">
    <property type="entry name" value="Fumarate reductase respiratory complex transmembrane subunits"/>
    <property type="match status" value="1"/>
</dbReference>
<dbReference type="GO" id="GO:0046872">
    <property type="term" value="F:metal ion binding"/>
    <property type="evidence" value="ECO:0007669"/>
    <property type="project" value="UniProtKB-KW"/>
</dbReference>